<dbReference type="PANTHER" id="PTHR43053">
    <property type="entry name" value="GLYCOSIDASE FAMILY 31"/>
    <property type="match status" value="1"/>
</dbReference>
<reference evidence="3 4" key="1">
    <citation type="submission" date="2016-10" db="EMBL/GenBank/DDBJ databases">
        <authorList>
            <person name="de Groot N.N."/>
        </authorList>
    </citation>
    <scope>NUCLEOTIDE SEQUENCE [LARGE SCALE GENOMIC DNA]</scope>
    <source>
        <strain evidence="3 4">CGMCC 1.10267</strain>
    </source>
</reference>
<dbReference type="InterPro" id="IPR013785">
    <property type="entry name" value="Aldolase_TIM"/>
</dbReference>
<dbReference type="EMBL" id="FNCS01000004">
    <property type="protein sequence ID" value="SDG58483.1"/>
    <property type="molecule type" value="Genomic_DNA"/>
</dbReference>
<dbReference type="GO" id="GO:0016052">
    <property type="term" value="P:carbohydrate catabolic process"/>
    <property type="evidence" value="ECO:0007669"/>
    <property type="project" value="InterPro"/>
</dbReference>
<evidence type="ECO:0000313" key="3">
    <source>
        <dbReference type="EMBL" id="SDG58483.1"/>
    </source>
</evidence>
<sequence length="640" mass="71606">MSSLAQFVPETQSFTLGNVTLSQIAPMVDGEIVTAQKLEIVAEDEGWSLRTLLDDGRGWSLSIHPCTKGLLLTARLHGAGMIHCDAIGVRFGLVHNVERFLRNGYTSWDGSYFVEPRAATQFASDPKLNAGYAMTAFVPPAAGVAVAGFLRHDRFQSRLSFDFADGSLAVGFETLIDRVPHIDEVSGEEIILFAQSDVEEGLRDWARRVAETSDQPARVPPRRISGWCSWYSLYASLDPEVLESHLAAMARYVETTGAGLTTFLIDDGFTPEMGDWLTTKPQFPHGMAPILGATTERGFQPGLWIAPFMVGNRSALYRDHPDWVVRDRETCEPLAPMKFYGEFRWHKRSEAYYVLDVTHPDAESYIRSVFRTWTREWGCRYFKTDFMHLGSMYGPSEARWHREGLSRMDIWMIMVRLIREEIGDAQWLLCGAPIWAPVGLADAVRIGRDVGVRWDGDQSAQSLLRDQTSRNFANGILWQADPDCILLRENFHHLSDDQVRSLALFAGLAGGVLMTSDNFDELSPRRKSLFTELAARESAFTCEFPELGRTLLTYEATQAGFEACSDPILVQRVSEEGSIWINVFNTGAQRTDKHICWDLAGIKDAAYIVDPPSALSRGDADGLWLDLAPYQSALIKISPP</sequence>
<dbReference type="InterPro" id="IPR017853">
    <property type="entry name" value="GH"/>
</dbReference>
<dbReference type="InterPro" id="IPR050985">
    <property type="entry name" value="Alpha-glycosidase_related"/>
</dbReference>
<keyword evidence="2" id="KW-0326">Glycosidase</keyword>
<gene>
    <name evidence="3" type="ORF">SAMN04487974_104106</name>
</gene>
<dbReference type="Pfam" id="PF02065">
    <property type="entry name" value="Melibiase"/>
    <property type="match status" value="1"/>
</dbReference>
<evidence type="ECO:0000256" key="2">
    <source>
        <dbReference type="ARBA" id="ARBA00023295"/>
    </source>
</evidence>
<evidence type="ECO:0000313" key="4">
    <source>
        <dbReference type="Proteomes" id="UP000199495"/>
    </source>
</evidence>
<organism evidence="3 4">
    <name type="scientific">Pelagibacterium luteolum</name>
    <dbReference type="NCBI Taxonomy" id="440168"/>
    <lineage>
        <taxon>Bacteria</taxon>
        <taxon>Pseudomonadati</taxon>
        <taxon>Pseudomonadota</taxon>
        <taxon>Alphaproteobacteria</taxon>
        <taxon>Hyphomicrobiales</taxon>
        <taxon>Devosiaceae</taxon>
        <taxon>Pelagibacterium</taxon>
    </lineage>
</organism>
<proteinExistence type="predicted"/>
<name>A0A1G7VFH4_9HYPH</name>
<protein>
    <submittedName>
        <fullName evidence="3">Melibiase</fullName>
    </submittedName>
</protein>
<dbReference type="STRING" id="440168.SAMN04487974_104106"/>
<dbReference type="RefSeq" id="WP_090595183.1">
    <property type="nucleotide sequence ID" value="NZ_FNCS01000004.1"/>
</dbReference>
<keyword evidence="1" id="KW-0378">Hydrolase</keyword>
<dbReference type="OrthoDB" id="9758822at2"/>
<dbReference type="Proteomes" id="UP000199495">
    <property type="component" value="Unassembled WGS sequence"/>
</dbReference>
<dbReference type="AlphaFoldDB" id="A0A1G7VFH4"/>
<evidence type="ECO:0000256" key="1">
    <source>
        <dbReference type="ARBA" id="ARBA00022801"/>
    </source>
</evidence>
<dbReference type="GO" id="GO:0004557">
    <property type="term" value="F:alpha-galactosidase activity"/>
    <property type="evidence" value="ECO:0007669"/>
    <property type="project" value="InterPro"/>
</dbReference>
<dbReference type="Gene3D" id="3.20.20.70">
    <property type="entry name" value="Aldolase class I"/>
    <property type="match status" value="1"/>
</dbReference>
<dbReference type="SUPFAM" id="SSF51445">
    <property type="entry name" value="(Trans)glycosidases"/>
    <property type="match status" value="1"/>
</dbReference>
<accession>A0A1G7VFH4</accession>
<keyword evidence="4" id="KW-1185">Reference proteome</keyword>
<dbReference type="PANTHER" id="PTHR43053:SF3">
    <property type="entry name" value="ALPHA-GALACTOSIDASE C-RELATED"/>
    <property type="match status" value="1"/>
</dbReference>
<dbReference type="CDD" id="cd14791">
    <property type="entry name" value="GH36"/>
    <property type="match status" value="1"/>
</dbReference>
<dbReference type="InterPro" id="IPR002252">
    <property type="entry name" value="Glyco_hydro_36"/>
</dbReference>